<evidence type="ECO:0000313" key="2">
    <source>
        <dbReference type="Proteomes" id="UP000321746"/>
    </source>
</evidence>
<comment type="caution">
    <text evidence="1">The sequence shown here is derived from an EMBL/GenBank/DDBJ whole genome shotgun (WGS) entry which is preliminary data.</text>
</comment>
<evidence type="ECO:0000313" key="1">
    <source>
        <dbReference type="EMBL" id="GEN63193.1"/>
    </source>
</evidence>
<gene>
    <name evidence="1" type="ORF">AOE01nite_14170</name>
</gene>
<dbReference type="PANTHER" id="PTHR30007:SF0">
    <property type="entry name" value="TRANSPOSASE"/>
    <property type="match status" value="1"/>
</dbReference>
<dbReference type="RefSeq" id="WP_146887541.1">
    <property type="nucleotide sequence ID" value="NZ_BJYG01000017.1"/>
</dbReference>
<accession>A0A511XJR5</accession>
<proteinExistence type="predicted"/>
<sequence length="138" mass="15819">MFEVLVHDLQAMRRMAKKKKAKPITAIIDSRTLRSTSERSSRAGYEGAKRNKRSKLHIVVDTLEHLLVVHVSRQTGITGQKPTLWLKPFSRLFRRTLSWRGTDQSYISSKAAKAGGELNIILEIISFLQKKHIFVLLH</sequence>
<dbReference type="AlphaFoldDB" id="A0A511XJR5"/>
<evidence type="ECO:0008006" key="3">
    <source>
        <dbReference type="Google" id="ProtNLM"/>
    </source>
</evidence>
<protein>
    <recommendedName>
        <fullName evidence="3">Transposase IS4-like domain-containing protein</fullName>
    </recommendedName>
</protein>
<dbReference type="Proteomes" id="UP000321746">
    <property type="component" value="Unassembled WGS sequence"/>
</dbReference>
<dbReference type="PANTHER" id="PTHR30007">
    <property type="entry name" value="PHP DOMAIN PROTEIN"/>
    <property type="match status" value="1"/>
</dbReference>
<dbReference type="OrthoDB" id="870492at2"/>
<organism evidence="1 2">
    <name type="scientific">Acetobacter oeni</name>
    <dbReference type="NCBI Taxonomy" id="304077"/>
    <lineage>
        <taxon>Bacteria</taxon>
        <taxon>Pseudomonadati</taxon>
        <taxon>Pseudomonadota</taxon>
        <taxon>Alphaproteobacteria</taxon>
        <taxon>Acetobacterales</taxon>
        <taxon>Acetobacteraceae</taxon>
        <taxon>Acetobacter</taxon>
    </lineage>
</organism>
<reference evidence="1 2" key="1">
    <citation type="submission" date="2019-07" db="EMBL/GenBank/DDBJ databases">
        <title>Whole genome shotgun sequence of Acetobacter oeni NBRC 105207.</title>
        <authorList>
            <person name="Hosoyama A."/>
            <person name="Uohara A."/>
            <person name="Ohji S."/>
            <person name="Ichikawa N."/>
        </authorList>
    </citation>
    <scope>NUCLEOTIDE SEQUENCE [LARGE SCALE GENOMIC DNA]</scope>
    <source>
        <strain evidence="1 2">NBRC 105207</strain>
    </source>
</reference>
<keyword evidence="2" id="KW-1185">Reference proteome</keyword>
<name>A0A511XJR5_9PROT</name>
<dbReference type="EMBL" id="BJYG01000017">
    <property type="protein sequence ID" value="GEN63193.1"/>
    <property type="molecule type" value="Genomic_DNA"/>
</dbReference>